<reference evidence="1" key="1">
    <citation type="journal article" date="2014" name="Front. Microbiol.">
        <title>High frequency of phylogenetically diverse reductive dehalogenase-homologous genes in deep subseafloor sedimentary metagenomes.</title>
        <authorList>
            <person name="Kawai M."/>
            <person name="Futagami T."/>
            <person name="Toyoda A."/>
            <person name="Takaki Y."/>
            <person name="Nishi S."/>
            <person name="Hori S."/>
            <person name="Arai W."/>
            <person name="Tsubouchi T."/>
            <person name="Morono Y."/>
            <person name="Uchiyama I."/>
            <person name="Ito T."/>
            <person name="Fujiyama A."/>
            <person name="Inagaki F."/>
            <person name="Takami H."/>
        </authorList>
    </citation>
    <scope>NUCLEOTIDE SEQUENCE</scope>
    <source>
        <strain evidence="1">Expedition CK06-06</strain>
    </source>
</reference>
<dbReference type="AlphaFoldDB" id="X1RQ49"/>
<name>X1RQ49_9ZZZZ</name>
<comment type="caution">
    <text evidence="1">The sequence shown here is derived from an EMBL/GenBank/DDBJ whole genome shotgun (WGS) entry which is preliminary data.</text>
</comment>
<protein>
    <submittedName>
        <fullName evidence="1">Uncharacterized protein</fullName>
    </submittedName>
</protein>
<sequence length="90" mass="10557">MKEEGFEKSFRFIPVYIYNSILNLKKEDIIKPVAIWKMAVDLILEKRPIKLLGSLNYEIVSKDKRLGTRIRGTGKAFLYLWLRSVIANRV</sequence>
<gene>
    <name evidence="1" type="ORF">S12H4_23266</name>
</gene>
<accession>X1RQ49</accession>
<organism evidence="1">
    <name type="scientific">marine sediment metagenome</name>
    <dbReference type="NCBI Taxonomy" id="412755"/>
    <lineage>
        <taxon>unclassified sequences</taxon>
        <taxon>metagenomes</taxon>
        <taxon>ecological metagenomes</taxon>
    </lineage>
</organism>
<proteinExistence type="predicted"/>
<dbReference type="EMBL" id="BARW01012316">
    <property type="protein sequence ID" value="GAI82857.1"/>
    <property type="molecule type" value="Genomic_DNA"/>
</dbReference>
<evidence type="ECO:0000313" key="1">
    <source>
        <dbReference type="EMBL" id="GAI82857.1"/>
    </source>
</evidence>
<feature type="non-terminal residue" evidence="1">
    <location>
        <position position="90"/>
    </location>
</feature>